<gene>
    <name evidence="1" type="ORF">CR513_43148</name>
</gene>
<sequence>MGHFGERAWICKMTKFKVSPHELYTPLLVPTSPWVDISMDFVLDLPRCEGGRDLIFVVVYHFSKMTHFIPCHKIDDACHVANLFFKEVVRLHGFSKTIVPGRDSKFLSHFWRTLWSKLDTKLFFSITCQDKLKKSSSLILSLHIKVVNNTTSHTPFELVYSFNPLSSLDLLPLPCVATMVNEDGLSKAQFVTKFHEKAHAHMEKKGEQYAKYANKGKRG</sequence>
<dbReference type="PANTHER" id="PTHR35046:SF9">
    <property type="entry name" value="RNA-DIRECTED DNA POLYMERASE"/>
    <property type="match status" value="1"/>
</dbReference>
<comment type="caution">
    <text evidence="1">The sequence shown here is derived from an EMBL/GenBank/DDBJ whole genome shotgun (WGS) entry which is preliminary data.</text>
</comment>
<organism evidence="1 2">
    <name type="scientific">Mucuna pruriens</name>
    <name type="common">Velvet bean</name>
    <name type="synonym">Dolichos pruriens</name>
    <dbReference type="NCBI Taxonomy" id="157652"/>
    <lineage>
        <taxon>Eukaryota</taxon>
        <taxon>Viridiplantae</taxon>
        <taxon>Streptophyta</taxon>
        <taxon>Embryophyta</taxon>
        <taxon>Tracheophyta</taxon>
        <taxon>Spermatophyta</taxon>
        <taxon>Magnoliopsida</taxon>
        <taxon>eudicotyledons</taxon>
        <taxon>Gunneridae</taxon>
        <taxon>Pentapetalae</taxon>
        <taxon>rosids</taxon>
        <taxon>fabids</taxon>
        <taxon>Fabales</taxon>
        <taxon>Fabaceae</taxon>
        <taxon>Papilionoideae</taxon>
        <taxon>50 kb inversion clade</taxon>
        <taxon>NPAAA clade</taxon>
        <taxon>indigoferoid/millettioid clade</taxon>
        <taxon>Phaseoleae</taxon>
        <taxon>Mucuna</taxon>
    </lineage>
</organism>
<dbReference type="AlphaFoldDB" id="A0A371FET3"/>
<dbReference type="OrthoDB" id="10619692at2759"/>
<dbReference type="EMBL" id="QJKJ01009370">
    <property type="protein sequence ID" value="RDX76822.1"/>
    <property type="molecule type" value="Genomic_DNA"/>
</dbReference>
<dbReference type="InterPro" id="IPR012337">
    <property type="entry name" value="RNaseH-like_sf"/>
</dbReference>
<dbReference type="InterPro" id="IPR036397">
    <property type="entry name" value="RNaseH_sf"/>
</dbReference>
<reference evidence="1" key="1">
    <citation type="submission" date="2018-05" db="EMBL/GenBank/DDBJ databases">
        <title>Draft genome of Mucuna pruriens seed.</title>
        <authorList>
            <person name="Nnadi N.E."/>
            <person name="Vos R."/>
            <person name="Hasami M.H."/>
            <person name="Devisetty U.K."/>
            <person name="Aguiy J.C."/>
        </authorList>
    </citation>
    <scope>NUCLEOTIDE SEQUENCE [LARGE SCALE GENOMIC DNA]</scope>
    <source>
        <strain evidence="1">JCA_2017</strain>
    </source>
</reference>
<evidence type="ECO:0000313" key="2">
    <source>
        <dbReference type="Proteomes" id="UP000257109"/>
    </source>
</evidence>
<evidence type="ECO:0000313" key="1">
    <source>
        <dbReference type="EMBL" id="RDX76822.1"/>
    </source>
</evidence>
<evidence type="ECO:0008006" key="3">
    <source>
        <dbReference type="Google" id="ProtNLM"/>
    </source>
</evidence>
<name>A0A371FET3_MUCPR</name>
<accession>A0A371FET3</accession>
<dbReference type="SUPFAM" id="SSF53098">
    <property type="entry name" value="Ribonuclease H-like"/>
    <property type="match status" value="1"/>
</dbReference>
<dbReference type="GO" id="GO:0003676">
    <property type="term" value="F:nucleic acid binding"/>
    <property type="evidence" value="ECO:0007669"/>
    <property type="project" value="InterPro"/>
</dbReference>
<dbReference type="STRING" id="157652.A0A371FET3"/>
<dbReference type="PANTHER" id="PTHR35046">
    <property type="entry name" value="ZINC KNUCKLE (CCHC-TYPE) FAMILY PROTEIN"/>
    <property type="match status" value="1"/>
</dbReference>
<feature type="non-terminal residue" evidence="1">
    <location>
        <position position="219"/>
    </location>
</feature>
<proteinExistence type="predicted"/>
<keyword evidence="2" id="KW-1185">Reference proteome</keyword>
<dbReference type="Gene3D" id="3.30.420.10">
    <property type="entry name" value="Ribonuclease H-like superfamily/Ribonuclease H"/>
    <property type="match status" value="1"/>
</dbReference>
<protein>
    <recommendedName>
        <fullName evidence="3">Integrase catalytic domain-containing protein</fullName>
    </recommendedName>
</protein>
<dbReference type="Proteomes" id="UP000257109">
    <property type="component" value="Unassembled WGS sequence"/>
</dbReference>